<feature type="transmembrane region" description="Helical" evidence="7">
    <location>
        <begin position="6"/>
        <end position="25"/>
    </location>
</feature>
<organism evidence="9 10">
    <name type="scientific">Enemella dayhoffiae</name>
    <dbReference type="NCBI Taxonomy" id="2016507"/>
    <lineage>
        <taxon>Bacteria</taxon>
        <taxon>Bacillati</taxon>
        <taxon>Actinomycetota</taxon>
        <taxon>Actinomycetes</taxon>
        <taxon>Propionibacteriales</taxon>
        <taxon>Propionibacteriaceae</taxon>
        <taxon>Enemella</taxon>
    </lineage>
</organism>
<dbReference type="PANTHER" id="PTHR43255:SF1">
    <property type="entry name" value="IRON-SULFUR-BINDING OXIDOREDUCTASE FADF-RELATED"/>
    <property type="match status" value="1"/>
</dbReference>
<keyword evidence="10" id="KW-1185">Reference proteome</keyword>
<dbReference type="AlphaFoldDB" id="A0A255GSV0"/>
<dbReference type="SUPFAM" id="SSF46548">
    <property type="entry name" value="alpha-helical ferredoxin"/>
    <property type="match status" value="1"/>
</dbReference>
<feature type="transmembrane region" description="Helical" evidence="7">
    <location>
        <begin position="110"/>
        <end position="128"/>
    </location>
</feature>
<feature type="domain" description="4Fe-4S ferredoxin-type" evidence="8">
    <location>
        <begin position="387"/>
        <end position="419"/>
    </location>
</feature>
<feature type="transmembrane region" description="Helical" evidence="7">
    <location>
        <begin position="149"/>
        <end position="169"/>
    </location>
</feature>
<dbReference type="Pfam" id="PF02754">
    <property type="entry name" value="CCG"/>
    <property type="match status" value="2"/>
</dbReference>
<evidence type="ECO:0000256" key="6">
    <source>
        <dbReference type="SAM" id="MobiDB-lite"/>
    </source>
</evidence>
<dbReference type="GO" id="GO:0016491">
    <property type="term" value="F:oxidoreductase activity"/>
    <property type="evidence" value="ECO:0007669"/>
    <property type="project" value="UniProtKB-KW"/>
</dbReference>
<dbReference type="OrthoDB" id="9794954at2"/>
<dbReference type="InterPro" id="IPR017900">
    <property type="entry name" value="4Fe4S_Fe_S_CS"/>
</dbReference>
<keyword evidence="7" id="KW-0812">Transmembrane</keyword>
<keyword evidence="5" id="KW-0411">Iron-sulfur</keyword>
<evidence type="ECO:0000256" key="2">
    <source>
        <dbReference type="ARBA" id="ARBA00022723"/>
    </source>
</evidence>
<proteinExistence type="predicted"/>
<dbReference type="PROSITE" id="PS00198">
    <property type="entry name" value="4FE4S_FER_1"/>
    <property type="match status" value="1"/>
</dbReference>
<feature type="domain" description="4Fe-4S ferredoxin-type" evidence="8">
    <location>
        <begin position="294"/>
        <end position="323"/>
    </location>
</feature>
<feature type="compositionally biased region" description="Basic and acidic residues" evidence="6">
    <location>
        <begin position="821"/>
        <end position="838"/>
    </location>
</feature>
<evidence type="ECO:0000313" key="9">
    <source>
        <dbReference type="EMBL" id="OYO18671.1"/>
    </source>
</evidence>
<feature type="compositionally biased region" description="Basic and acidic residues" evidence="6">
    <location>
        <begin position="963"/>
        <end position="979"/>
    </location>
</feature>
<dbReference type="InterPro" id="IPR017896">
    <property type="entry name" value="4Fe4S_Fe-S-bd"/>
</dbReference>
<evidence type="ECO:0000256" key="3">
    <source>
        <dbReference type="ARBA" id="ARBA00023002"/>
    </source>
</evidence>
<dbReference type="Proteomes" id="UP000216311">
    <property type="component" value="Unassembled WGS sequence"/>
</dbReference>
<keyword evidence="1" id="KW-0004">4Fe-4S</keyword>
<keyword evidence="2" id="KW-0479">Metal-binding</keyword>
<dbReference type="EMBL" id="NMVQ01000043">
    <property type="protein sequence ID" value="OYO18671.1"/>
    <property type="molecule type" value="Genomic_DNA"/>
</dbReference>
<evidence type="ECO:0000256" key="7">
    <source>
        <dbReference type="SAM" id="Phobius"/>
    </source>
</evidence>
<dbReference type="Pfam" id="PF13187">
    <property type="entry name" value="Fer4_9"/>
    <property type="match status" value="1"/>
</dbReference>
<evidence type="ECO:0000256" key="5">
    <source>
        <dbReference type="ARBA" id="ARBA00023014"/>
    </source>
</evidence>
<sequence length="979" mass="105803">MNTVPVVLALLISVIGVALFARAVARIVGVVKLGQPTLGRTDNPGERWKALLLETFLHTRMRQWTKVGVAHWAVFLGFLYLFFTLVAAYGQLFSPSFALPIIGHFFLYEWGTEILSWLTLLAIIYLMINRFFVVGNGKGRFFGSHNGQAIYIELTILAIGLLELVMRALDFALLAHEKPEYATPFHFPLTFFLAPQGMSVEALETAIVWVAAIKIIISMVWFCTLGLILTMGVAWHRFTAWPNIWFKRKARGTALGELQPINLDGRPIGLEDVEELEEDDQERLGVGKVEDFTWKGLLDFTSCTECGRCQSQCPAWATDKPLSPKLLIMGLREHAYAKAPYLQAAESARAGLPEGVRAEAERPLVGPNPDVAAQAHGGPIQVGTDGTVGVIDPDVLWSCTSCGACVQQCPVDIEHVDHILDMRRFEVLVKSEFPEELNGLYKGLETKGNPWNLNRNGRMDWAKGLPFEVPVVGEDVEDLSGVEYLFWVGCAGAFEDRAKKTTQAVAELLNTAGVTFAVLGKGETCTGDPARRSGNEFVFQQLAAENAATLTEAKAHKVITTCAHCLNTLKNEYPQVGVELEVVHHTQLLNRLVRDGRLTPVAAPSGEVAGRTITYHDPCYLGRHNQVYEAPRDLLGSIPGATYAEMPRHAEKSFCCGAGGARMWMEEKIGTRINRNRTSEALTVLGQNDNSAIATACPFCRVMISDGLTAEQHDGNGENVEVLDVAQLLLESVRRGQPAIATQKDEAAQPMAEPEVVEPVEARTPPAEPVEAKETAAEPVEAPQAEPTDKPLSPIERAKLKAAGKGAAGAGVAGAAAKSDTSAERAQRVEAPDAKETVAEPTETPQGNKPLSPIERAKLKAGKGKQPASDTTTEPAEPTAAESVEATQPEPTDKPLSPIERAKLKAGKGKRTTTNTPAAPADLTVAEPVEATQPEAEPAEATQAAPGDQPESAPATSSNGKESPIERAKRLAAERRAKG</sequence>
<reference evidence="9 10" key="1">
    <citation type="submission" date="2017-07" db="EMBL/GenBank/DDBJ databases">
        <title>Draft whole genome sequences of clinical Proprionibacteriaceae strains.</title>
        <authorList>
            <person name="Bernier A.-M."/>
            <person name="Bernard K."/>
            <person name="Domingo M.-C."/>
        </authorList>
    </citation>
    <scope>NUCLEOTIDE SEQUENCE [LARGE SCALE GENOMIC DNA]</scope>
    <source>
        <strain evidence="9 10">NML 130396</strain>
    </source>
</reference>
<keyword evidence="3" id="KW-0560">Oxidoreductase</keyword>
<keyword evidence="4" id="KW-0408">Iron</keyword>
<accession>A0A255GSV0</accession>
<dbReference type="Gene3D" id="1.10.1060.10">
    <property type="entry name" value="Alpha-helical ferredoxin"/>
    <property type="match status" value="1"/>
</dbReference>
<comment type="caution">
    <text evidence="9">The sequence shown here is derived from an EMBL/GenBank/DDBJ whole genome shotgun (WGS) entry which is preliminary data.</text>
</comment>
<dbReference type="GO" id="GO:0051539">
    <property type="term" value="F:4 iron, 4 sulfur cluster binding"/>
    <property type="evidence" value="ECO:0007669"/>
    <property type="project" value="UniProtKB-KW"/>
</dbReference>
<dbReference type="InterPro" id="IPR009051">
    <property type="entry name" value="Helical_ferredxn"/>
</dbReference>
<evidence type="ECO:0000259" key="8">
    <source>
        <dbReference type="PROSITE" id="PS51379"/>
    </source>
</evidence>
<evidence type="ECO:0000313" key="10">
    <source>
        <dbReference type="Proteomes" id="UP000216311"/>
    </source>
</evidence>
<dbReference type="InterPro" id="IPR004017">
    <property type="entry name" value="Cys_rich_dom"/>
</dbReference>
<protein>
    <submittedName>
        <fullName evidence="9">Fe-S oxidoreductase</fullName>
    </submittedName>
</protein>
<feature type="compositionally biased region" description="Low complexity" evidence="6">
    <location>
        <begin position="867"/>
        <end position="887"/>
    </location>
</feature>
<feature type="transmembrane region" description="Helical" evidence="7">
    <location>
        <begin position="69"/>
        <end position="90"/>
    </location>
</feature>
<feature type="region of interest" description="Disordered" evidence="6">
    <location>
        <begin position="740"/>
        <end position="979"/>
    </location>
</feature>
<evidence type="ECO:0000256" key="4">
    <source>
        <dbReference type="ARBA" id="ARBA00023004"/>
    </source>
</evidence>
<feature type="compositionally biased region" description="Low complexity" evidence="6">
    <location>
        <begin position="925"/>
        <end position="946"/>
    </location>
</feature>
<gene>
    <name evidence="9" type="ORF">CGZ93_14735</name>
</gene>
<evidence type="ECO:0000256" key="1">
    <source>
        <dbReference type="ARBA" id="ARBA00022485"/>
    </source>
</evidence>
<dbReference type="RefSeq" id="WP_094364904.1">
    <property type="nucleotide sequence ID" value="NZ_NMVQ01000043.1"/>
</dbReference>
<dbReference type="PANTHER" id="PTHR43255">
    <property type="entry name" value="IRON-SULFUR-BINDING OXIDOREDUCTASE FADF-RELATED-RELATED"/>
    <property type="match status" value="1"/>
</dbReference>
<name>A0A255GSV0_9ACTN</name>
<keyword evidence="7" id="KW-1133">Transmembrane helix</keyword>
<dbReference type="PROSITE" id="PS51379">
    <property type="entry name" value="4FE4S_FER_2"/>
    <property type="match status" value="2"/>
</dbReference>
<keyword evidence="7" id="KW-0472">Membrane</keyword>
<dbReference type="InterPro" id="IPR051460">
    <property type="entry name" value="HdrC_iron-sulfur_subunit"/>
</dbReference>
<feature type="compositionally biased region" description="Low complexity" evidence="6">
    <location>
        <begin position="748"/>
        <end position="765"/>
    </location>
</feature>
<dbReference type="GO" id="GO:0046872">
    <property type="term" value="F:metal ion binding"/>
    <property type="evidence" value="ECO:0007669"/>
    <property type="project" value="UniProtKB-KW"/>
</dbReference>
<dbReference type="GO" id="GO:0005886">
    <property type="term" value="C:plasma membrane"/>
    <property type="evidence" value="ECO:0007669"/>
    <property type="project" value="TreeGrafter"/>
</dbReference>
<feature type="compositionally biased region" description="Low complexity" evidence="6">
    <location>
        <begin position="777"/>
        <end position="786"/>
    </location>
</feature>